<dbReference type="PANTHER" id="PTHR31005">
    <property type="entry name" value="DUF4139 DOMAIN-CONTAINING PROTEIN"/>
    <property type="match status" value="1"/>
</dbReference>
<reference evidence="3" key="1">
    <citation type="journal article" date="2015" name="Nature">
        <title>Complex archaea that bridge the gap between prokaryotes and eukaryotes.</title>
        <authorList>
            <person name="Spang A."/>
            <person name="Saw J.H."/>
            <person name="Jorgensen S.L."/>
            <person name="Zaremba-Niedzwiedzka K."/>
            <person name="Martijn J."/>
            <person name="Lind A.E."/>
            <person name="van Eijk R."/>
            <person name="Schleper C."/>
            <person name="Guy L."/>
            <person name="Ettema T.J."/>
        </authorList>
    </citation>
    <scope>NUCLEOTIDE SEQUENCE</scope>
</reference>
<dbReference type="PANTHER" id="PTHR31005:SF8">
    <property type="entry name" value="DUF4139 DOMAIN-CONTAINING PROTEIN"/>
    <property type="match status" value="1"/>
</dbReference>
<feature type="compositionally biased region" description="Acidic residues" evidence="2">
    <location>
        <begin position="320"/>
        <end position="332"/>
    </location>
</feature>
<evidence type="ECO:0000256" key="1">
    <source>
        <dbReference type="SAM" id="Coils"/>
    </source>
</evidence>
<evidence type="ECO:0000256" key="2">
    <source>
        <dbReference type="SAM" id="MobiDB-lite"/>
    </source>
</evidence>
<protein>
    <recommendedName>
        <fullName evidence="4">DUF4139 domain-containing protein</fullName>
    </recommendedName>
</protein>
<name>A0A0F9UT58_9ZZZZ</name>
<evidence type="ECO:0008006" key="4">
    <source>
        <dbReference type="Google" id="ProtNLM"/>
    </source>
</evidence>
<organism evidence="3">
    <name type="scientific">marine sediment metagenome</name>
    <dbReference type="NCBI Taxonomy" id="412755"/>
    <lineage>
        <taxon>unclassified sequences</taxon>
        <taxon>metagenomes</taxon>
        <taxon>ecological metagenomes</taxon>
    </lineage>
</organism>
<keyword evidence="1" id="KW-0175">Coiled coil</keyword>
<gene>
    <name evidence="3" type="ORF">LCGC14_0226400</name>
</gene>
<dbReference type="EMBL" id="LAZR01000108">
    <property type="protein sequence ID" value="KKN90697.1"/>
    <property type="molecule type" value="Genomic_DNA"/>
</dbReference>
<evidence type="ECO:0000313" key="3">
    <source>
        <dbReference type="EMBL" id="KKN90697.1"/>
    </source>
</evidence>
<dbReference type="InterPro" id="IPR011935">
    <property type="entry name" value="CHP02231"/>
</dbReference>
<accession>A0A0F9UT58</accession>
<comment type="caution">
    <text evidence="3">The sequence shown here is derived from an EMBL/GenBank/DDBJ whole genome shotgun (WGS) entry which is preliminary data.</text>
</comment>
<feature type="region of interest" description="Disordered" evidence="2">
    <location>
        <begin position="294"/>
        <end position="343"/>
    </location>
</feature>
<feature type="coiled-coil region" evidence="1">
    <location>
        <begin position="588"/>
        <end position="667"/>
    </location>
</feature>
<sequence>MKYRILTLAVVCALLAPAGAQQLNVADVPITKVVLFSSGVGYFEHAGQVDGDAIVRLSFKTGQISDVLKSMIVMDLSGKGTVRGVNYASRDPMLRALKSFAVDLSGHPSLGDLLGQLRGAEVVVHAPSEVQGRVLGIEQHTGKVLTDGVTTLMTETVLNLVTEDGIKSLPLSTIQTVELVDQKLAAELTKALDVILAERDTQRKPMDIHFAGEGKRDVRVGYLVEVPVWKTSYRLVLGKKTHLQGWAIVENTSDVDWSNVQLSLTSGWPISFIQDLYTPQYLRRPIVRPERYMSLRPQTHEGGMTPEEAEAEEKRRQEAYEESLESGDEDESGGGFLSDDGPDDDEVLIRTAEALASGERVGELFRFTITEPVTLGRRQSAMLPLINTDISAEKVSIYNPFVLLERCLNGVYLTNNTDMIMLPGPITVLDGGMYAGDARIDHFAPGEKRLISYAVDLDLQVDHSGENHSSVKTAKIAKGVMDVVAKSVWTSRYVIRNNGSDDRQVIVERYGKPEDKLLTPETYEEKTSSGSLRFRVPVGPGQTSTLVVTTERETWKMIAVGKSDAKGLLVYIESDNIPQNVRNALAKVAEMKQESARLGEALKKMEARKANIEKGQQRLRQNIETVGATSSLGKRYLAKLDDQESEIESLEEQITKTVAAITAADQKLTDYVKDLTIE</sequence>
<proteinExistence type="predicted"/>
<dbReference type="AlphaFoldDB" id="A0A0F9UT58"/>